<feature type="compositionally biased region" description="Polar residues" evidence="2">
    <location>
        <begin position="1"/>
        <end position="13"/>
    </location>
</feature>
<sequence length="762" mass="83429">MTASHETTVSSAESMHADDTRTDAPKETASTEAPRKSCSGARPVLIALACGLIYFVILEVFLAIPQFNVTTQVRPAAGVGPVFGLFFGWPGIIGCALGNAVSDLLSGETADIPLLAVYTAIQAAYNALPYLGWYVLFRKRKFPYPRLDSAAKVVAYILLMALASCFVTALLMPFETDTMSMMDIHLVRVLNNIVFLIYLGMPLLIALERSPLEPAAPRSVRQHVPYTQRPRMNLTQRLLVGATGLFAAALVLFLTFGYASYFFDGSVRTSEDLAALIGSIYMMTALFTAVLYLPLIIVMQHLETHYTRPLEVLTDASRSFVTTVEEARLSDGTLHAGEMDKTGLVLKNEIGDLFAATETMRSEIENYVVQLGEATAERERTAAELDIASRIQLGAVPHDFELFKERYHLDIAAVLKPAREVGGDFYDVFDAGNHRVGFLVADVSGKGVPAALFMMRALAELREQMQACSDVGEAFTRANNRLCEHNDEMLFVTVFGCVLDVANGRISFANAGHNPPWVRRGDVREWLQAKPGLVMGVMDGVGYRSHELDLQPGDGLFMYTDGVTEAMDKHESLYGSERLEDALYEVAGCGVDEAVESVMASLGSFAEGAPQADDITMLAFSWNLAVSSLVLPPDDRALNDLFAFIDEVCTDSDCGKKTAFDMKLVLEELFVNVAHYGFPEGHPRQSVHIEAAVDAEAGCIHAVISDAGIPYDPFTYQPEKPAPGKELKIGGLGILLAKECTERMSYERVEGRNVVHLVFKMR</sequence>
<dbReference type="Gene3D" id="3.60.40.10">
    <property type="entry name" value="PPM-type phosphatase domain"/>
    <property type="match status" value="1"/>
</dbReference>
<evidence type="ECO:0000259" key="4">
    <source>
        <dbReference type="SMART" id="SM00331"/>
    </source>
</evidence>
<dbReference type="SUPFAM" id="SSF81606">
    <property type="entry name" value="PP2C-like"/>
    <property type="match status" value="1"/>
</dbReference>
<organism evidence="5 6">
    <name type="scientific">Candidatus Aveggerthella stercoripullorum</name>
    <dbReference type="NCBI Taxonomy" id="2840688"/>
    <lineage>
        <taxon>Bacteria</taxon>
        <taxon>Bacillati</taxon>
        <taxon>Actinomycetota</taxon>
        <taxon>Coriobacteriia</taxon>
        <taxon>Eggerthellales</taxon>
        <taxon>Eggerthellaceae</taxon>
        <taxon>Eggerthellaceae incertae sedis</taxon>
        <taxon>Candidatus Aveggerthella</taxon>
    </lineage>
</organism>
<accession>A0A9D1A0H6</accession>
<feature type="transmembrane region" description="Helical" evidence="3">
    <location>
        <begin position="112"/>
        <end position="133"/>
    </location>
</feature>
<protein>
    <submittedName>
        <fullName evidence="5">SpoIIE family protein phosphatase</fullName>
    </submittedName>
</protein>
<comment type="caution">
    <text evidence="5">The sequence shown here is derived from an EMBL/GenBank/DDBJ whole genome shotgun (WGS) entry which is preliminary data.</text>
</comment>
<keyword evidence="1" id="KW-0378">Hydrolase</keyword>
<dbReference type="Pfam" id="PF07228">
    <property type="entry name" value="SpoIIE"/>
    <property type="match status" value="1"/>
</dbReference>
<feature type="transmembrane region" description="Helical" evidence="3">
    <location>
        <begin position="44"/>
        <end position="64"/>
    </location>
</feature>
<feature type="region of interest" description="Disordered" evidence="2">
    <location>
        <begin position="1"/>
        <end position="36"/>
    </location>
</feature>
<feature type="transmembrane region" description="Helical" evidence="3">
    <location>
        <begin position="238"/>
        <end position="261"/>
    </location>
</feature>
<keyword evidence="3" id="KW-0812">Transmembrane</keyword>
<dbReference type="Proteomes" id="UP000824261">
    <property type="component" value="Unassembled WGS sequence"/>
</dbReference>
<evidence type="ECO:0000313" key="6">
    <source>
        <dbReference type="Proteomes" id="UP000824261"/>
    </source>
</evidence>
<dbReference type="PANTHER" id="PTHR43156">
    <property type="entry name" value="STAGE II SPORULATION PROTEIN E-RELATED"/>
    <property type="match status" value="1"/>
</dbReference>
<dbReference type="GO" id="GO:0016791">
    <property type="term" value="F:phosphatase activity"/>
    <property type="evidence" value="ECO:0007669"/>
    <property type="project" value="TreeGrafter"/>
</dbReference>
<dbReference type="InterPro" id="IPR052016">
    <property type="entry name" value="Bact_Sigma-Reg"/>
</dbReference>
<dbReference type="Gene3D" id="3.30.565.10">
    <property type="entry name" value="Histidine kinase-like ATPase, C-terminal domain"/>
    <property type="match status" value="1"/>
</dbReference>
<keyword evidence="3" id="KW-0472">Membrane</keyword>
<evidence type="ECO:0000256" key="3">
    <source>
        <dbReference type="SAM" id="Phobius"/>
    </source>
</evidence>
<feature type="transmembrane region" description="Helical" evidence="3">
    <location>
        <begin position="153"/>
        <end position="174"/>
    </location>
</feature>
<feature type="compositionally biased region" description="Basic and acidic residues" evidence="2">
    <location>
        <begin position="15"/>
        <end position="26"/>
    </location>
</feature>
<dbReference type="InterPro" id="IPR001932">
    <property type="entry name" value="PPM-type_phosphatase-like_dom"/>
</dbReference>
<dbReference type="Pfam" id="PF13581">
    <property type="entry name" value="HATPase_c_2"/>
    <property type="match status" value="1"/>
</dbReference>
<reference evidence="5" key="2">
    <citation type="journal article" date="2021" name="PeerJ">
        <title>Extensive microbial diversity within the chicken gut microbiome revealed by metagenomics and culture.</title>
        <authorList>
            <person name="Gilroy R."/>
            <person name="Ravi A."/>
            <person name="Getino M."/>
            <person name="Pursley I."/>
            <person name="Horton D.L."/>
            <person name="Alikhan N.F."/>
            <person name="Baker D."/>
            <person name="Gharbi K."/>
            <person name="Hall N."/>
            <person name="Watson M."/>
            <person name="Adriaenssens E.M."/>
            <person name="Foster-Nyarko E."/>
            <person name="Jarju S."/>
            <person name="Secka A."/>
            <person name="Antonio M."/>
            <person name="Oren A."/>
            <person name="Chaudhuri R.R."/>
            <person name="La Ragione R."/>
            <person name="Hildebrand F."/>
            <person name="Pallen M.J."/>
        </authorList>
    </citation>
    <scope>NUCLEOTIDE SEQUENCE</scope>
    <source>
        <strain evidence="5">ChiGjej1B1-2707</strain>
    </source>
</reference>
<dbReference type="SMART" id="SM00331">
    <property type="entry name" value="PP2C_SIG"/>
    <property type="match status" value="1"/>
</dbReference>
<evidence type="ECO:0000313" key="5">
    <source>
        <dbReference type="EMBL" id="HIR01544.1"/>
    </source>
</evidence>
<dbReference type="InterPro" id="IPR036457">
    <property type="entry name" value="PPM-type-like_dom_sf"/>
</dbReference>
<reference evidence="5" key="1">
    <citation type="submission" date="2020-10" db="EMBL/GenBank/DDBJ databases">
        <authorList>
            <person name="Gilroy R."/>
        </authorList>
    </citation>
    <scope>NUCLEOTIDE SEQUENCE</scope>
    <source>
        <strain evidence="5">ChiGjej1B1-2707</strain>
    </source>
</reference>
<dbReference type="CDD" id="cd16936">
    <property type="entry name" value="HATPase_RsbW-like"/>
    <property type="match status" value="1"/>
</dbReference>
<feature type="transmembrane region" description="Helical" evidence="3">
    <location>
        <begin position="186"/>
        <end position="207"/>
    </location>
</feature>
<feature type="transmembrane region" description="Helical" evidence="3">
    <location>
        <begin position="76"/>
        <end position="100"/>
    </location>
</feature>
<keyword evidence="3" id="KW-1133">Transmembrane helix</keyword>
<dbReference type="EMBL" id="DVGB01000057">
    <property type="protein sequence ID" value="HIR01544.1"/>
    <property type="molecule type" value="Genomic_DNA"/>
</dbReference>
<feature type="domain" description="PPM-type phosphatase" evidence="4">
    <location>
        <begin position="406"/>
        <end position="622"/>
    </location>
</feature>
<gene>
    <name evidence="5" type="ORF">IAA69_04700</name>
</gene>
<feature type="transmembrane region" description="Helical" evidence="3">
    <location>
        <begin position="273"/>
        <end position="298"/>
    </location>
</feature>
<dbReference type="PANTHER" id="PTHR43156:SF2">
    <property type="entry name" value="STAGE II SPORULATION PROTEIN E"/>
    <property type="match status" value="1"/>
</dbReference>
<proteinExistence type="predicted"/>
<dbReference type="InterPro" id="IPR003594">
    <property type="entry name" value="HATPase_dom"/>
</dbReference>
<dbReference type="AlphaFoldDB" id="A0A9D1A0H6"/>
<name>A0A9D1A0H6_9ACTN</name>
<evidence type="ECO:0000256" key="1">
    <source>
        <dbReference type="ARBA" id="ARBA00022801"/>
    </source>
</evidence>
<dbReference type="InterPro" id="IPR036890">
    <property type="entry name" value="HATPase_C_sf"/>
</dbReference>
<evidence type="ECO:0000256" key="2">
    <source>
        <dbReference type="SAM" id="MobiDB-lite"/>
    </source>
</evidence>